<proteinExistence type="predicted"/>
<dbReference type="Proteomes" id="UP000063308">
    <property type="component" value="Chromosome"/>
</dbReference>
<gene>
    <name evidence="1" type="ORF">NK6_229</name>
</gene>
<accession>A0A0E4BJM0</accession>
<name>A0A0E4BJM0_9BRAD</name>
<dbReference type="AlphaFoldDB" id="A0A0E4BJM0"/>
<evidence type="ECO:0000313" key="1">
    <source>
        <dbReference type="EMBL" id="BAR53417.1"/>
    </source>
</evidence>
<evidence type="ECO:0000313" key="2">
    <source>
        <dbReference type="Proteomes" id="UP000063308"/>
    </source>
</evidence>
<reference evidence="1 2" key="1">
    <citation type="submission" date="2014-11" db="EMBL/GenBank/DDBJ databases">
        <title>Symbiosis island explosion on the genome of extra-slow-growing strains of soybean bradyrhizobia with massive insertion sequences.</title>
        <authorList>
            <person name="Iida T."/>
            <person name="Minamisawa K."/>
        </authorList>
    </citation>
    <scope>NUCLEOTIDE SEQUENCE [LARGE SCALE GENOMIC DNA]</scope>
    <source>
        <strain evidence="1 2">NK6</strain>
    </source>
</reference>
<organism evidence="1 2">
    <name type="scientific">Bradyrhizobium diazoefficiens</name>
    <dbReference type="NCBI Taxonomy" id="1355477"/>
    <lineage>
        <taxon>Bacteria</taxon>
        <taxon>Pseudomonadati</taxon>
        <taxon>Pseudomonadota</taxon>
        <taxon>Alphaproteobacteria</taxon>
        <taxon>Hyphomicrobiales</taxon>
        <taxon>Nitrobacteraceae</taxon>
        <taxon>Bradyrhizobium</taxon>
    </lineage>
</organism>
<protein>
    <submittedName>
        <fullName evidence="1">Uncharacterized protein</fullName>
    </submittedName>
</protein>
<dbReference type="EMBL" id="AP014685">
    <property type="protein sequence ID" value="BAR53417.1"/>
    <property type="molecule type" value="Genomic_DNA"/>
</dbReference>
<sequence>MLEAPKAEDCVPLAVLELPKAEACWAVALL</sequence>